<dbReference type="RefSeq" id="WP_012418399.1">
    <property type="nucleotide sequence ID" value="NC_010645.1"/>
</dbReference>
<proteinExistence type="predicted"/>
<dbReference type="InterPro" id="IPR001453">
    <property type="entry name" value="MoaB/Mog_dom"/>
</dbReference>
<dbReference type="HOGENOM" id="CLU_030805_0_1_4"/>
<dbReference type="SUPFAM" id="SSF53218">
    <property type="entry name" value="Molybdenum cofactor biosynthesis proteins"/>
    <property type="match status" value="1"/>
</dbReference>
<dbReference type="InterPro" id="IPR036425">
    <property type="entry name" value="MoaB/Mog-like_dom_sf"/>
</dbReference>
<protein>
    <recommendedName>
        <fullName evidence="1">MoaB/Mog domain-containing protein</fullName>
    </recommendedName>
</protein>
<organism evidence="2 3">
    <name type="scientific">Bordetella avium (strain 197N)</name>
    <dbReference type="NCBI Taxonomy" id="360910"/>
    <lineage>
        <taxon>Bacteria</taxon>
        <taxon>Pseudomonadati</taxon>
        <taxon>Pseudomonadota</taxon>
        <taxon>Betaproteobacteria</taxon>
        <taxon>Burkholderiales</taxon>
        <taxon>Alcaligenaceae</taxon>
        <taxon>Bordetella</taxon>
    </lineage>
</organism>
<reference evidence="2 3" key="1">
    <citation type="journal article" date="2006" name="J. Bacteriol.">
        <title>Comparison of the genome sequence of the poultry pathogen Bordetella avium with those of B. bronchiseptica, B. pertussis, and B. parapertussis reveals extensive diversity in surface structures associated with host interaction.</title>
        <authorList>
            <person name="Sebaihia M."/>
            <person name="Preston A."/>
            <person name="Maskell D.J."/>
            <person name="Kuzmiak H."/>
            <person name="Connell T.D."/>
            <person name="King N.D."/>
            <person name="Orndorff P.E."/>
            <person name="Miyamoto D.M."/>
            <person name="Thomson N.R."/>
            <person name="Harris D."/>
            <person name="Goble A."/>
            <person name="Lord A."/>
            <person name="Murphy L."/>
            <person name="Quail M.A."/>
            <person name="Rutter S."/>
            <person name="Squares R."/>
            <person name="Squares S."/>
            <person name="Woodward J."/>
            <person name="Parkhill J."/>
            <person name="Temple L.M."/>
        </authorList>
    </citation>
    <scope>NUCLEOTIDE SEQUENCE [LARGE SCALE GENOMIC DNA]</scope>
    <source>
        <strain evidence="2 3">197N</strain>
    </source>
</reference>
<evidence type="ECO:0000313" key="3">
    <source>
        <dbReference type="Proteomes" id="UP000001977"/>
    </source>
</evidence>
<dbReference type="AlphaFoldDB" id="Q2KW36"/>
<dbReference type="Proteomes" id="UP000001977">
    <property type="component" value="Chromosome"/>
</dbReference>
<dbReference type="EMBL" id="AM167904">
    <property type="protein sequence ID" value="CAJ50368.1"/>
    <property type="molecule type" value="Genomic_DNA"/>
</dbReference>
<dbReference type="SMART" id="SM00852">
    <property type="entry name" value="MoCF_biosynth"/>
    <property type="match status" value="1"/>
</dbReference>
<dbReference type="KEGG" id="bav:BAV2757"/>
<evidence type="ECO:0000313" key="2">
    <source>
        <dbReference type="EMBL" id="CAJ50368.1"/>
    </source>
</evidence>
<feature type="domain" description="MoaB/Mog" evidence="1">
    <location>
        <begin position="11"/>
        <end position="184"/>
    </location>
</feature>
<dbReference type="CDD" id="cd00885">
    <property type="entry name" value="cinA"/>
    <property type="match status" value="1"/>
</dbReference>
<sequence length="271" mass="29925">MTADTANRRIGLIIVGDEILSGRRQDKHFSKVIEMLAARGMKLAWAEFLTDDREMLTAAYRRSFASGDIVFSCGGIGATPDDHTRQAAAAALGLGLRLHPEAEAAIVQRTRDLAAKGQGVEDMSTPENQQRLQMGMFPEGCEIIPNPYNRIPGFYIHDHSFVPGFPVMAWPMLEWTLDTRYRELQHKVQHAEHSFLVFNMPESRITLSMQTLESRWPAVKAFSLPSVGEAGASAHIELGVKGEPVAAAEALEYLRAEVLRLGGQFLPPAKS</sequence>
<keyword evidence="3" id="KW-1185">Reference proteome</keyword>
<name>Q2KW36_BORA1</name>
<dbReference type="PANTHER" id="PTHR13939:SF0">
    <property type="entry name" value="NMN AMIDOHYDROLASE-LIKE PROTEIN YFAY"/>
    <property type="match status" value="1"/>
</dbReference>
<dbReference type="STRING" id="360910.BAV2757"/>
<dbReference type="OrthoDB" id="9801454at2"/>
<dbReference type="PANTHER" id="PTHR13939">
    <property type="entry name" value="NICOTINAMIDE-NUCLEOTIDE AMIDOHYDROLASE PNCC"/>
    <property type="match status" value="1"/>
</dbReference>
<dbReference type="InterPro" id="IPR050101">
    <property type="entry name" value="CinA"/>
</dbReference>
<accession>Q2KW36</accession>
<dbReference type="Pfam" id="PF00994">
    <property type="entry name" value="MoCF_biosynth"/>
    <property type="match status" value="1"/>
</dbReference>
<dbReference type="Gene3D" id="3.40.980.10">
    <property type="entry name" value="MoaB/Mog-like domain"/>
    <property type="match status" value="1"/>
</dbReference>
<dbReference type="eggNOG" id="COG1058">
    <property type="taxonomic scope" value="Bacteria"/>
</dbReference>
<evidence type="ECO:0000259" key="1">
    <source>
        <dbReference type="SMART" id="SM00852"/>
    </source>
</evidence>
<gene>
    <name evidence="2" type="ordered locus">BAV2757</name>
</gene>